<sequence>MAPSNLGTSAWQRNGPAHDSPTDVVGVSRGPAGRKRRSRKPIRRSTSRAKVAQDVQAKPADCADEVSVALEWKLLLPLLAKGADDPQPNDKRCVVNAQCEDDEQACLIQGHACVAKTIRESGEKAVIAQTISRDGMEEKDFWDSSWIVKKANSVEPLAEEKVLEGYVWVPVEICSPKMRARDPATRRRIEGVLNALHSTHRLAANCSCEVHVHVGRMDGRPWSLSTLKRLGSLLWVTEPTLRSIRDPNSANFDNTYTWGFATRQHSRLAKMVGGPSAQSRSCRTANIAMEMPAEHGAGAGVRRGRTEALLAKETDALSEIQKATSHLELGRLLSGSEKKYRRLGFNFSAFGEEDERAQRSPRTVEFRFMDGSVSAELILSWLAICGAIVELAVASTDTRFVAVLGPLLLPRAEDRHTAANKSNETRGARRARQFRELMNVLGVSEQVSSRFEDKIKREN</sequence>
<evidence type="ECO:0000256" key="1">
    <source>
        <dbReference type="SAM" id="MobiDB-lite"/>
    </source>
</evidence>
<feature type="compositionally biased region" description="Basic residues" evidence="1">
    <location>
        <begin position="32"/>
        <end position="47"/>
    </location>
</feature>
<feature type="compositionally biased region" description="Polar residues" evidence="1">
    <location>
        <begin position="1"/>
        <end position="12"/>
    </location>
</feature>
<evidence type="ECO:0000313" key="3">
    <source>
        <dbReference type="Proteomes" id="UP001304895"/>
    </source>
</evidence>
<dbReference type="PANTHER" id="PTHR36847:SF1">
    <property type="entry name" value="AMIDOLIGASE ENZYME"/>
    <property type="match status" value="1"/>
</dbReference>
<reference evidence="2" key="1">
    <citation type="journal article" date="2023" name="Mol. Phylogenet. Evol.">
        <title>Genome-scale phylogeny and comparative genomics of the fungal order Sordariales.</title>
        <authorList>
            <person name="Hensen N."/>
            <person name="Bonometti L."/>
            <person name="Westerberg I."/>
            <person name="Brannstrom I.O."/>
            <person name="Guillou S."/>
            <person name="Cros-Aarteil S."/>
            <person name="Calhoun S."/>
            <person name="Haridas S."/>
            <person name="Kuo A."/>
            <person name="Mondo S."/>
            <person name="Pangilinan J."/>
            <person name="Riley R."/>
            <person name="LaButti K."/>
            <person name="Andreopoulos B."/>
            <person name="Lipzen A."/>
            <person name="Chen C."/>
            <person name="Yan M."/>
            <person name="Daum C."/>
            <person name="Ng V."/>
            <person name="Clum A."/>
            <person name="Steindorff A."/>
            <person name="Ohm R.A."/>
            <person name="Martin F."/>
            <person name="Silar P."/>
            <person name="Natvig D.O."/>
            <person name="Lalanne C."/>
            <person name="Gautier V."/>
            <person name="Ament-Velasquez S.L."/>
            <person name="Kruys A."/>
            <person name="Hutchinson M.I."/>
            <person name="Powell A.J."/>
            <person name="Barry K."/>
            <person name="Miller A.N."/>
            <person name="Grigoriev I.V."/>
            <person name="Debuchy R."/>
            <person name="Gladieux P."/>
            <person name="Hiltunen Thoren M."/>
            <person name="Johannesson H."/>
        </authorList>
    </citation>
    <scope>NUCLEOTIDE SEQUENCE</scope>
    <source>
        <strain evidence="2">CBS 123565</strain>
    </source>
</reference>
<dbReference type="AlphaFoldDB" id="A0AAN6UN91"/>
<organism evidence="2 3">
    <name type="scientific">Trichocladium antarcticum</name>
    <dbReference type="NCBI Taxonomy" id="1450529"/>
    <lineage>
        <taxon>Eukaryota</taxon>
        <taxon>Fungi</taxon>
        <taxon>Dikarya</taxon>
        <taxon>Ascomycota</taxon>
        <taxon>Pezizomycotina</taxon>
        <taxon>Sordariomycetes</taxon>
        <taxon>Sordariomycetidae</taxon>
        <taxon>Sordariales</taxon>
        <taxon>Chaetomiaceae</taxon>
        <taxon>Trichocladium</taxon>
    </lineage>
</organism>
<dbReference type="PANTHER" id="PTHR36847">
    <property type="entry name" value="AMIDOLIGASE ENZYME"/>
    <property type="match status" value="1"/>
</dbReference>
<name>A0AAN6UN91_9PEZI</name>
<dbReference type="Proteomes" id="UP001304895">
    <property type="component" value="Unassembled WGS sequence"/>
</dbReference>
<accession>A0AAN6UN91</accession>
<comment type="caution">
    <text evidence="2">The sequence shown here is derived from an EMBL/GenBank/DDBJ whole genome shotgun (WGS) entry which is preliminary data.</text>
</comment>
<dbReference type="EMBL" id="MU853405">
    <property type="protein sequence ID" value="KAK4135806.1"/>
    <property type="molecule type" value="Genomic_DNA"/>
</dbReference>
<evidence type="ECO:0008006" key="4">
    <source>
        <dbReference type="Google" id="ProtNLM"/>
    </source>
</evidence>
<evidence type="ECO:0000313" key="2">
    <source>
        <dbReference type="EMBL" id="KAK4135806.1"/>
    </source>
</evidence>
<feature type="region of interest" description="Disordered" evidence="1">
    <location>
        <begin position="1"/>
        <end position="57"/>
    </location>
</feature>
<reference evidence="2" key="2">
    <citation type="submission" date="2023-05" db="EMBL/GenBank/DDBJ databases">
        <authorList>
            <consortium name="Lawrence Berkeley National Laboratory"/>
            <person name="Steindorff A."/>
            <person name="Hensen N."/>
            <person name="Bonometti L."/>
            <person name="Westerberg I."/>
            <person name="Brannstrom I.O."/>
            <person name="Guillou S."/>
            <person name="Cros-Aarteil S."/>
            <person name="Calhoun S."/>
            <person name="Haridas S."/>
            <person name="Kuo A."/>
            <person name="Mondo S."/>
            <person name="Pangilinan J."/>
            <person name="Riley R."/>
            <person name="Labutti K."/>
            <person name="Andreopoulos B."/>
            <person name="Lipzen A."/>
            <person name="Chen C."/>
            <person name="Yanf M."/>
            <person name="Daum C."/>
            <person name="Ng V."/>
            <person name="Clum A."/>
            <person name="Ohm R."/>
            <person name="Martin F."/>
            <person name="Silar P."/>
            <person name="Natvig D."/>
            <person name="Lalanne C."/>
            <person name="Gautier V."/>
            <person name="Ament-Velasquez S.L."/>
            <person name="Kruys A."/>
            <person name="Hutchinson M.I."/>
            <person name="Powell A.J."/>
            <person name="Barry K."/>
            <person name="Miller A.N."/>
            <person name="Grigoriev I.V."/>
            <person name="Debuchy R."/>
            <person name="Gladieux P."/>
            <person name="Thoren M.H."/>
            <person name="Johannesson H."/>
        </authorList>
    </citation>
    <scope>NUCLEOTIDE SEQUENCE</scope>
    <source>
        <strain evidence="2">CBS 123565</strain>
    </source>
</reference>
<keyword evidence="3" id="KW-1185">Reference proteome</keyword>
<gene>
    <name evidence="2" type="ORF">BT67DRAFT_440681</name>
</gene>
<protein>
    <recommendedName>
        <fullName evidence="4">Amidoligase</fullName>
    </recommendedName>
</protein>
<dbReference type="InterPro" id="IPR022025">
    <property type="entry name" value="Amidoligase_2"/>
</dbReference>
<proteinExistence type="predicted"/>
<dbReference type="Pfam" id="PF12224">
    <property type="entry name" value="Amidoligase_2"/>
    <property type="match status" value="1"/>
</dbReference>